<keyword evidence="4" id="KW-0704">Schiff base</keyword>
<protein>
    <recommendedName>
        <fullName evidence="2">3-dehydroquinate dehydratase</fullName>
        <ecNumber evidence="2">4.2.1.10</ecNumber>
    </recommendedName>
</protein>
<dbReference type="SUPFAM" id="SSF51569">
    <property type="entry name" value="Aldolase"/>
    <property type="match status" value="1"/>
</dbReference>
<dbReference type="InterPro" id="IPR050146">
    <property type="entry name" value="Type-I_3-dehydroquinase"/>
</dbReference>
<evidence type="ECO:0000256" key="2">
    <source>
        <dbReference type="ARBA" id="ARBA00012060"/>
    </source>
</evidence>
<dbReference type="AlphaFoldDB" id="X1MYQ8"/>
<comment type="caution">
    <text evidence="5">The sequence shown here is derived from an EMBL/GenBank/DDBJ whole genome shotgun (WGS) entry which is preliminary data.</text>
</comment>
<evidence type="ECO:0000256" key="4">
    <source>
        <dbReference type="ARBA" id="ARBA00023270"/>
    </source>
</evidence>
<accession>X1MYQ8</accession>
<dbReference type="PROSITE" id="PS01028">
    <property type="entry name" value="DEHYDROQUINASE_I"/>
    <property type="match status" value="1"/>
</dbReference>
<keyword evidence="3" id="KW-0456">Lyase</keyword>
<dbReference type="InterPro" id="IPR001381">
    <property type="entry name" value="DHquinase_I"/>
</dbReference>
<comment type="catalytic activity">
    <reaction evidence="1">
        <text>3-dehydroquinate = 3-dehydroshikimate + H2O</text>
        <dbReference type="Rhea" id="RHEA:21096"/>
        <dbReference type="ChEBI" id="CHEBI:15377"/>
        <dbReference type="ChEBI" id="CHEBI:16630"/>
        <dbReference type="ChEBI" id="CHEBI:32364"/>
        <dbReference type="EC" id="4.2.1.10"/>
    </reaction>
</comment>
<organism evidence="5">
    <name type="scientific">marine sediment metagenome</name>
    <dbReference type="NCBI Taxonomy" id="412755"/>
    <lineage>
        <taxon>unclassified sequences</taxon>
        <taxon>metagenomes</taxon>
        <taxon>ecological metagenomes</taxon>
    </lineage>
</organism>
<dbReference type="Gene3D" id="3.20.20.70">
    <property type="entry name" value="Aldolase class I"/>
    <property type="match status" value="1"/>
</dbReference>
<dbReference type="InterPro" id="IPR018508">
    <property type="entry name" value="3-dehydroquinate_DH_AS"/>
</dbReference>
<dbReference type="EC" id="4.2.1.10" evidence="2"/>
<proteinExistence type="predicted"/>
<reference evidence="5" key="1">
    <citation type="journal article" date="2014" name="Front. Microbiol.">
        <title>High frequency of phylogenetically diverse reductive dehalogenase-homologous genes in deep subseafloor sedimentary metagenomes.</title>
        <authorList>
            <person name="Kawai M."/>
            <person name="Futagami T."/>
            <person name="Toyoda A."/>
            <person name="Takaki Y."/>
            <person name="Nishi S."/>
            <person name="Hori S."/>
            <person name="Arai W."/>
            <person name="Tsubouchi T."/>
            <person name="Morono Y."/>
            <person name="Uchiyama I."/>
            <person name="Ito T."/>
            <person name="Fujiyama A."/>
            <person name="Inagaki F."/>
            <person name="Takami H."/>
        </authorList>
    </citation>
    <scope>NUCLEOTIDE SEQUENCE</scope>
    <source>
        <strain evidence="5">Expedition CK06-06</strain>
    </source>
</reference>
<sequence length="150" mass="17453">MDIEIKSESKVLKSLIDLAYENKVKLIFSYHDFEKSVTYEETTEILIRFNEKLKYELNIDLNKIYGSIFKIISTAQVFDDNVQVLNICKKLSQQDKKFVCFAMGEVGILSRVLCVKFGSLWTYGSLEEKTAPGQIKIEKIREIHQLLFEN</sequence>
<dbReference type="InterPro" id="IPR013785">
    <property type="entry name" value="Aldolase_TIM"/>
</dbReference>
<dbReference type="PANTHER" id="PTHR43699:SF1">
    <property type="entry name" value="3-DEHYDROQUINATE DEHYDRATASE"/>
    <property type="match status" value="1"/>
</dbReference>
<name>X1MYQ8_9ZZZZ</name>
<dbReference type="EMBL" id="BARV01021075">
    <property type="protein sequence ID" value="GAI19790.1"/>
    <property type="molecule type" value="Genomic_DNA"/>
</dbReference>
<dbReference type="CDD" id="cd00502">
    <property type="entry name" value="DHQase_I"/>
    <property type="match status" value="1"/>
</dbReference>
<dbReference type="PANTHER" id="PTHR43699">
    <property type="entry name" value="3-DEHYDROQUINATE DEHYDRATASE"/>
    <property type="match status" value="1"/>
</dbReference>
<evidence type="ECO:0000256" key="3">
    <source>
        <dbReference type="ARBA" id="ARBA00023239"/>
    </source>
</evidence>
<evidence type="ECO:0000313" key="5">
    <source>
        <dbReference type="EMBL" id="GAI19790.1"/>
    </source>
</evidence>
<dbReference type="Pfam" id="PF01487">
    <property type="entry name" value="DHquinase_I"/>
    <property type="match status" value="1"/>
</dbReference>
<evidence type="ECO:0000256" key="1">
    <source>
        <dbReference type="ARBA" id="ARBA00001864"/>
    </source>
</evidence>
<gene>
    <name evidence="5" type="ORF">S06H3_35003</name>
</gene>
<dbReference type="GO" id="GO:0003855">
    <property type="term" value="F:3-dehydroquinate dehydratase activity"/>
    <property type="evidence" value="ECO:0007669"/>
    <property type="project" value="UniProtKB-EC"/>
</dbReference>
<dbReference type="GO" id="GO:0046279">
    <property type="term" value="P:3,4-dihydroxybenzoate biosynthetic process"/>
    <property type="evidence" value="ECO:0007669"/>
    <property type="project" value="UniProtKB-ARBA"/>
</dbReference>